<dbReference type="InterPro" id="IPR009769">
    <property type="entry name" value="EDR2_C"/>
</dbReference>
<dbReference type="EMBL" id="SMMG02000013">
    <property type="protein sequence ID" value="KAA3453406.1"/>
    <property type="molecule type" value="Genomic_DNA"/>
</dbReference>
<keyword evidence="3" id="KW-1185">Reference proteome</keyword>
<gene>
    <name evidence="2" type="ORF">EPI10_009443</name>
</gene>
<evidence type="ECO:0000313" key="2">
    <source>
        <dbReference type="EMBL" id="KAA3453406.1"/>
    </source>
</evidence>
<protein>
    <submittedName>
        <fullName evidence="2">Homeobox-leucine zipper ATHB-14-like protein</fullName>
    </submittedName>
</protein>
<evidence type="ECO:0000313" key="3">
    <source>
        <dbReference type="Proteomes" id="UP000325315"/>
    </source>
</evidence>
<sequence length="162" mass="18527">MSMGMLIKANGALMQMVGADWLISEKREDNLGSRLGGIVQHRYVTRKLTLVVYSLQNHAAQGGPEFFFIVNFQIPGTPRYTLAMYYMMKSPLEDHPSLYKFVNGDDAYRNSRFKLIPHVFEGSWIVKQSIGKRGSLLGQTLEAQYFRGKNYMEVHCFLVFAC</sequence>
<keyword evidence="2" id="KW-0371">Homeobox</keyword>
<dbReference type="InterPro" id="IPR045096">
    <property type="entry name" value="EDR2-like"/>
</dbReference>
<organism evidence="2 3">
    <name type="scientific">Gossypium australe</name>
    <dbReference type="NCBI Taxonomy" id="47621"/>
    <lineage>
        <taxon>Eukaryota</taxon>
        <taxon>Viridiplantae</taxon>
        <taxon>Streptophyta</taxon>
        <taxon>Embryophyta</taxon>
        <taxon>Tracheophyta</taxon>
        <taxon>Spermatophyta</taxon>
        <taxon>Magnoliopsida</taxon>
        <taxon>eudicotyledons</taxon>
        <taxon>Gunneridae</taxon>
        <taxon>Pentapetalae</taxon>
        <taxon>rosids</taxon>
        <taxon>malvids</taxon>
        <taxon>Malvales</taxon>
        <taxon>Malvaceae</taxon>
        <taxon>Malvoideae</taxon>
        <taxon>Gossypium</taxon>
    </lineage>
</organism>
<comment type="caution">
    <text evidence="2">The sequence shown here is derived from an EMBL/GenBank/DDBJ whole genome shotgun (WGS) entry which is preliminary data.</text>
</comment>
<evidence type="ECO:0000259" key="1">
    <source>
        <dbReference type="Pfam" id="PF07059"/>
    </source>
</evidence>
<proteinExistence type="predicted"/>
<dbReference type="PANTHER" id="PTHR12136:SF103">
    <property type="entry name" value="PROTEIN ENHANCED DISEASE RESISTANCE 2-LIKE"/>
    <property type="match status" value="1"/>
</dbReference>
<dbReference type="GO" id="GO:0003677">
    <property type="term" value="F:DNA binding"/>
    <property type="evidence" value="ECO:0007669"/>
    <property type="project" value="UniProtKB-KW"/>
</dbReference>
<dbReference type="PANTHER" id="PTHR12136">
    <property type="entry name" value="ENHANCED DISEASE RESISTANCE-RELATED"/>
    <property type="match status" value="1"/>
</dbReference>
<dbReference type="Pfam" id="PF07059">
    <property type="entry name" value="EDR2_C"/>
    <property type="match status" value="1"/>
</dbReference>
<dbReference type="Proteomes" id="UP000325315">
    <property type="component" value="Unassembled WGS sequence"/>
</dbReference>
<feature type="domain" description="Protein ENHANCED DISEASE RESISTANCE 2 C-terminal" evidence="1">
    <location>
        <begin position="8"/>
        <end position="155"/>
    </location>
</feature>
<dbReference type="OrthoDB" id="9970435at2759"/>
<reference evidence="3" key="1">
    <citation type="journal article" date="2019" name="Plant Biotechnol. J.">
        <title>Genome sequencing of the Australian wild diploid species Gossypium australe highlights disease resistance and delayed gland morphogenesis.</title>
        <authorList>
            <person name="Cai Y."/>
            <person name="Cai X."/>
            <person name="Wang Q."/>
            <person name="Wang P."/>
            <person name="Zhang Y."/>
            <person name="Cai C."/>
            <person name="Xu Y."/>
            <person name="Wang K."/>
            <person name="Zhou Z."/>
            <person name="Wang C."/>
            <person name="Geng S."/>
            <person name="Li B."/>
            <person name="Dong Q."/>
            <person name="Hou Y."/>
            <person name="Wang H."/>
            <person name="Ai P."/>
            <person name="Liu Z."/>
            <person name="Yi F."/>
            <person name="Sun M."/>
            <person name="An G."/>
            <person name="Cheng J."/>
            <person name="Zhang Y."/>
            <person name="Shi Q."/>
            <person name="Xie Y."/>
            <person name="Shi X."/>
            <person name="Chang Y."/>
            <person name="Huang F."/>
            <person name="Chen Y."/>
            <person name="Hong S."/>
            <person name="Mi L."/>
            <person name="Sun Q."/>
            <person name="Zhang L."/>
            <person name="Zhou B."/>
            <person name="Peng R."/>
            <person name="Zhang X."/>
            <person name="Liu F."/>
        </authorList>
    </citation>
    <scope>NUCLEOTIDE SEQUENCE [LARGE SCALE GENOMIC DNA]</scope>
    <source>
        <strain evidence="3">cv. PA1801</strain>
    </source>
</reference>
<name>A0A5B6U9C6_9ROSI</name>
<dbReference type="AlphaFoldDB" id="A0A5B6U9C6"/>
<accession>A0A5B6U9C6</accession>
<keyword evidence="2" id="KW-0238">DNA-binding</keyword>